<protein>
    <submittedName>
        <fullName evidence="7">Extracellular salicylate hydroxylase monooxygenase</fullName>
    </submittedName>
</protein>
<dbReference type="InterPro" id="IPR036188">
    <property type="entry name" value="FAD/NAD-bd_sf"/>
</dbReference>
<keyword evidence="5 7" id="KW-0503">Monooxygenase</keyword>
<dbReference type="AlphaFoldDB" id="A0A3A2ZUY7"/>
<accession>A0A3A2ZUY7</accession>
<evidence type="ECO:0000313" key="7">
    <source>
        <dbReference type="EMBL" id="RJE26876.1"/>
    </source>
</evidence>
<evidence type="ECO:0000256" key="3">
    <source>
        <dbReference type="ARBA" id="ARBA00022827"/>
    </source>
</evidence>
<organism evidence="7 8">
    <name type="scientific">Aspergillus sclerotialis</name>
    <dbReference type="NCBI Taxonomy" id="2070753"/>
    <lineage>
        <taxon>Eukaryota</taxon>
        <taxon>Fungi</taxon>
        <taxon>Dikarya</taxon>
        <taxon>Ascomycota</taxon>
        <taxon>Pezizomycotina</taxon>
        <taxon>Eurotiomycetes</taxon>
        <taxon>Eurotiomycetidae</taxon>
        <taxon>Eurotiales</taxon>
        <taxon>Aspergillaceae</taxon>
        <taxon>Aspergillus</taxon>
        <taxon>Aspergillus subgen. Polypaecilum</taxon>
    </lineage>
</organism>
<dbReference type="SUPFAM" id="SSF51905">
    <property type="entry name" value="FAD/NAD(P)-binding domain"/>
    <property type="match status" value="1"/>
</dbReference>
<evidence type="ECO:0000256" key="1">
    <source>
        <dbReference type="ARBA" id="ARBA00007992"/>
    </source>
</evidence>
<dbReference type="Proteomes" id="UP000266188">
    <property type="component" value="Unassembled WGS sequence"/>
</dbReference>
<dbReference type="STRING" id="2070753.A0A3A2ZUY7"/>
<evidence type="ECO:0000259" key="6">
    <source>
        <dbReference type="Pfam" id="PF01494"/>
    </source>
</evidence>
<evidence type="ECO:0000256" key="4">
    <source>
        <dbReference type="ARBA" id="ARBA00023002"/>
    </source>
</evidence>
<evidence type="ECO:0000256" key="2">
    <source>
        <dbReference type="ARBA" id="ARBA00022630"/>
    </source>
</evidence>
<dbReference type="EMBL" id="MVGC01000013">
    <property type="protein sequence ID" value="RJE26876.1"/>
    <property type="molecule type" value="Genomic_DNA"/>
</dbReference>
<proteinExistence type="inferred from homology"/>
<gene>
    <name evidence="7" type="ORF">PHISCL_00788</name>
</gene>
<keyword evidence="4" id="KW-0560">Oxidoreductase</keyword>
<keyword evidence="2" id="KW-0285">Flavoprotein</keyword>
<dbReference type="OrthoDB" id="16820at2759"/>
<dbReference type="InterPro" id="IPR002938">
    <property type="entry name" value="FAD-bd"/>
</dbReference>
<dbReference type="InterPro" id="IPR050493">
    <property type="entry name" value="FAD-dep_Monooxygenase_BioMet"/>
</dbReference>
<evidence type="ECO:0000313" key="8">
    <source>
        <dbReference type="Proteomes" id="UP000266188"/>
    </source>
</evidence>
<dbReference type="PANTHER" id="PTHR13789">
    <property type="entry name" value="MONOOXYGENASE"/>
    <property type="match status" value="1"/>
</dbReference>
<dbReference type="PRINTS" id="PR00420">
    <property type="entry name" value="RNGMNOXGNASE"/>
</dbReference>
<sequence length="467" mass="51952">MKIVIIGAGISGCTAYLQLRKHLPKPSPDTDHEFTIYEPYSTQIDSTSEDREEGATHSSTLIVGGGLGVGANGLSVLKRLDEDLLRDIVRGGYAVEYSNMKTKNGSLLIRMESKVHQSGDDRPMHMVASSRHSIWKCLRMRIPDNVFVNKRISEVVANASGRNVVKFADGSPDVEADLVIGADGIRSTAKRALFPEANEDPYPPRYEGLVGIGGFLPSSEIKIEKGTMNFIFGGNGFFGYFYANSAATDPNRDSPYAVSEPGDTIAWWSTYSIDECPDRKSIDKEAVARQLRERHGEWKGPVVQKVINSVRVDHMYPTWTSPPLPTWERDGVVLVGDAAHALPSTSGQGSSQALEDVEALSLFLSHYLRQVYEDSNPLTVATQKQAIKVAAKRYMDLRQPHVKNILEKAQKMQNTKRTMSFIQEQIMYCALWILGCFPRMFSKPVNAIAEYRVTEEVDRVLTAESRE</sequence>
<keyword evidence="8" id="KW-1185">Reference proteome</keyword>
<dbReference type="Gene3D" id="3.50.50.60">
    <property type="entry name" value="FAD/NAD(P)-binding domain"/>
    <property type="match status" value="1"/>
</dbReference>
<dbReference type="PANTHER" id="PTHR13789:SF309">
    <property type="entry name" value="PUTATIVE (AFU_ORTHOLOGUE AFUA_6G14510)-RELATED"/>
    <property type="match status" value="1"/>
</dbReference>
<evidence type="ECO:0000256" key="5">
    <source>
        <dbReference type="ARBA" id="ARBA00023033"/>
    </source>
</evidence>
<feature type="domain" description="FAD-binding" evidence="6">
    <location>
        <begin position="169"/>
        <end position="369"/>
    </location>
</feature>
<dbReference type="GO" id="GO:0004497">
    <property type="term" value="F:monooxygenase activity"/>
    <property type="evidence" value="ECO:0007669"/>
    <property type="project" value="UniProtKB-KW"/>
</dbReference>
<comment type="similarity">
    <text evidence="1">Belongs to the paxM FAD-dependent monooxygenase family.</text>
</comment>
<reference evidence="8" key="1">
    <citation type="submission" date="2017-02" db="EMBL/GenBank/DDBJ databases">
        <authorList>
            <person name="Tafer H."/>
            <person name="Lopandic K."/>
        </authorList>
    </citation>
    <scope>NUCLEOTIDE SEQUENCE [LARGE SCALE GENOMIC DNA]</scope>
    <source>
        <strain evidence="8">CBS 366.77</strain>
    </source>
</reference>
<name>A0A3A2ZUY7_9EURO</name>
<dbReference type="Pfam" id="PF01494">
    <property type="entry name" value="FAD_binding_3"/>
    <property type="match status" value="1"/>
</dbReference>
<comment type="caution">
    <text evidence="7">The sequence shown here is derived from an EMBL/GenBank/DDBJ whole genome shotgun (WGS) entry which is preliminary data.</text>
</comment>
<keyword evidence="3" id="KW-0274">FAD</keyword>
<dbReference type="GO" id="GO:0071949">
    <property type="term" value="F:FAD binding"/>
    <property type="evidence" value="ECO:0007669"/>
    <property type="project" value="InterPro"/>
</dbReference>